<evidence type="ECO:0000256" key="1">
    <source>
        <dbReference type="SAM" id="MobiDB-lite"/>
    </source>
</evidence>
<reference evidence="3" key="1">
    <citation type="submission" date="2022-04" db="EMBL/GenBank/DDBJ databases">
        <title>Carnegiea gigantea Genome sequencing and assembly v2.</title>
        <authorList>
            <person name="Copetti D."/>
            <person name="Sanderson M.J."/>
            <person name="Burquez A."/>
            <person name="Wojciechowski M.F."/>
        </authorList>
    </citation>
    <scope>NUCLEOTIDE SEQUENCE</scope>
    <source>
        <strain evidence="3">SGP5-SGP5p</strain>
        <tissue evidence="3">Aerial part</tissue>
    </source>
</reference>
<accession>A0A9Q1K408</accession>
<keyword evidence="2" id="KW-0812">Transmembrane</keyword>
<evidence type="ECO:0008006" key="5">
    <source>
        <dbReference type="Google" id="ProtNLM"/>
    </source>
</evidence>
<protein>
    <recommendedName>
        <fullName evidence="5">Transmembrane protein</fullName>
    </recommendedName>
</protein>
<evidence type="ECO:0000313" key="4">
    <source>
        <dbReference type="Proteomes" id="UP001153076"/>
    </source>
</evidence>
<proteinExistence type="predicted"/>
<evidence type="ECO:0000256" key="2">
    <source>
        <dbReference type="SAM" id="Phobius"/>
    </source>
</evidence>
<organism evidence="3 4">
    <name type="scientific">Carnegiea gigantea</name>
    <dbReference type="NCBI Taxonomy" id="171969"/>
    <lineage>
        <taxon>Eukaryota</taxon>
        <taxon>Viridiplantae</taxon>
        <taxon>Streptophyta</taxon>
        <taxon>Embryophyta</taxon>
        <taxon>Tracheophyta</taxon>
        <taxon>Spermatophyta</taxon>
        <taxon>Magnoliopsida</taxon>
        <taxon>eudicotyledons</taxon>
        <taxon>Gunneridae</taxon>
        <taxon>Pentapetalae</taxon>
        <taxon>Caryophyllales</taxon>
        <taxon>Cactineae</taxon>
        <taxon>Cactaceae</taxon>
        <taxon>Cactoideae</taxon>
        <taxon>Echinocereeae</taxon>
        <taxon>Carnegiea</taxon>
    </lineage>
</organism>
<gene>
    <name evidence="3" type="ORF">Cgig2_004234</name>
</gene>
<dbReference type="AlphaFoldDB" id="A0A9Q1K408"/>
<keyword evidence="2" id="KW-1133">Transmembrane helix</keyword>
<dbReference type="EMBL" id="JAKOGI010000372">
    <property type="protein sequence ID" value="KAJ8435977.1"/>
    <property type="molecule type" value="Genomic_DNA"/>
</dbReference>
<feature type="transmembrane region" description="Helical" evidence="2">
    <location>
        <begin position="153"/>
        <end position="175"/>
    </location>
</feature>
<evidence type="ECO:0000313" key="3">
    <source>
        <dbReference type="EMBL" id="KAJ8435977.1"/>
    </source>
</evidence>
<dbReference type="Proteomes" id="UP001153076">
    <property type="component" value="Unassembled WGS sequence"/>
</dbReference>
<feature type="transmembrane region" description="Helical" evidence="2">
    <location>
        <begin position="113"/>
        <end position="132"/>
    </location>
</feature>
<keyword evidence="4" id="KW-1185">Reference proteome</keyword>
<feature type="transmembrane region" description="Helical" evidence="2">
    <location>
        <begin position="213"/>
        <end position="235"/>
    </location>
</feature>
<comment type="caution">
    <text evidence="3">The sequence shown here is derived from an EMBL/GenBank/DDBJ whole genome shotgun (WGS) entry which is preliminary data.</text>
</comment>
<keyword evidence="2" id="KW-0472">Membrane</keyword>
<sequence length="239" mass="26784">MNLKKTPPQNCRSVDSESSRTIHATNAPLRRWHVGVRASVCGLGLDFSRCADRWLQKMMEEKGSRKTPSSAARRPPLLRIALGNRTPPSCNSAKAESTGTSHAANTPLRWRRVGVRAFVVMVLLYFLAWFGFGGLEGRKRKKAMSRRLRRRRVLHMCHPSVANLMMFMLQIMLFYNVMDFGTGNRTPPSCSLAKAESIGASNAANAPLRRRCIGVRAFVVMVLLYFSAWIGVGVLRFES</sequence>
<feature type="region of interest" description="Disordered" evidence="1">
    <location>
        <begin position="1"/>
        <end position="20"/>
    </location>
</feature>
<name>A0A9Q1K408_9CARY</name>